<dbReference type="EMBL" id="CATZBU010000012">
    <property type="protein sequence ID" value="CAJ0803652.1"/>
    <property type="molecule type" value="Genomic_DNA"/>
</dbReference>
<accession>A0ABM9JUA8</accession>
<gene>
    <name evidence="1" type="ORF">LMG19083_03922</name>
</gene>
<keyword evidence="2" id="KW-1185">Reference proteome</keyword>
<reference evidence="1 2" key="1">
    <citation type="submission" date="2023-07" db="EMBL/GenBank/DDBJ databases">
        <authorList>
            <person name="Peeters C."/>
        </authorList>
    </citation>
    <scope>NUCLEOTIDE SEQUENCE [LARGE SCALE GENOMIC DNA]</scope>
    <source>
        <strain evidence="1 2">LMG 19083</strain>
    </source>
</reference>
<comment type="caution">
    <text evidence="1">The sequence shown here is derived from an EMBL/GenBank/DDBJ whole genome shotgun (WGS) entry which is preliminary data.</text>
</comment>
<evidence type="ECO:0008006" key="3">
    <source>
        <dbReference type="Google" id="ProtNLM"/>
    </source>
</evidence>
<proteinExistence type="predicted"/>
<sequence length="134" mass="15497">MVNEAIWTRLVKIAQEHRAYSIFPPAKRDAITPKTRVVEDLNLQGELAEDFLEDVVQAFLDFELSEGRGDFNFDRYFASEISRRSMRGLLYLLYPKAKKSDQEKKAVLTPGMLQDAISRGYWDSARYANWNDGD</sequence>
<evidence type="ECO:0000313" key="2">
    <source>
        <dbReference type="Proteomes" id="UP001189813"/>
    </source>
</evidence>
<name>A0ABM9JUA8_9RALS</name>
<organism evidence="1 2">
    <name type="scientific">Ralstonia psammae</name>
    <dbReference type="NCBI Taxonomy" id="3058598"/>
    <lineage>
        <taxon>Bacteria</taxon>
        <taxon>Pseudomonadati</taxon>
        <taxon>Pseudomonadota</taxon>
        <taxon>Betaproteobacteria</taxon>
        <taxon>Burkholderiales</taxon>
        <taxon>Burkholderiaceae</taxon>
        <taxon>Ralstonia</taxon>
    </lineage>
</organism>
<protein>
    <recommendedName>
        <fullName evidence="3">DUF1493 family protein</fullName>
    </recommendedName>
</protein>
<dbReference type="Proteomes" id="UP001189813">
    <property type="component" value="Unassembled WGS sequence"/>
</dbReference>
<evidence type="ECO:0000313" key="1">
    <source>
        <dbReference type="EMBL" id="CAJ0803652.1"/>
    </source>
</evidence>